<dbReference type="GeneID" id="27898361"/>
<sequence>MEESVHRRVSLAERAKKALGEFRPVSERDNTVAWADVIHGQHVVSRYNSLQHARKRPKTSICLKEWYETVKYSSFTLRLCERLYQSPHHSINQKEFNMLSELLYRILFQPGEHTNHLWSVVQSRIAVNNGTQFYLERVYHAGAPVLQKFYTKYADKEDEFGPYIAPRSAHTFLAKTSDRSTSFGGTSWYIIHVTCTKSDRAKPLAFDVKVGITEEAANSYWLHRLPVDQMRVKCMTPYRTSDLGKCLGF</sequence>
<evidence type="ECO:0000313" key="2">
    <source>
        <dbReference type="Proteomes" id="UP000016931"/>
    </source>
</evidence>
<evidence type="ECO:0000313" key="1">
    <source>
        <dbReference type="EMBL" id="EMF14812.1"/>
    </source>
</evidence>
<accession>M3B4U8</accession>
<dbReference type="eggNOG" id="ENOG502RP4A">
    <property type="taxonomic scope" value="Eukaryota"/>
</dbReference>
<dbReference type="RefSeq" id="XP_016762933.1">
    <property type="nucleotide sequence ID" value="XM_016901224.1"/>
</dbReference>
<protein>
    <submittedName>
        <fullName evidence="1">Uncharacterized protein</fullName>
    </submittedName>
</protein>
<dbReference type="EMBL" id="KB456262">
    <property type="protein sequence ID" value="EMF14812.1"/>
    <property type="molecule type" value="Genomic_DNA"/>
</dbReference>
<name>M3B4U8_SPHMS</name>
<dbReference type="HOGENOM" id="CLU_1116343_0_0_1"/>
<dbReference type="AlphaFoldDB" id="M3B4U8"/>
<reference evidence="1 2" key="1">
    <citation type="journal article" date="2012" name="PLoS Pathog.">
        <title>Diverse lifestyles and strategies of plant pathogenesis encoded in the genomes of eighteen Dothideomycetes fungi.</title>
        <authorList>
            <person name="Ohm R.A."/>
            <person name="Feau N."/>
            <person name="Henrissat B."/>
            <person name="Schoch C.L."/>
            <person name="Horwitz B.A."/>
            <person name="Barry K.W."/>
            <person name="Condon B.J."/>
            <person name="Copeland A.C."/>
            <person name="Dhillon B."/>
            <person name="Glaser F."/>
            <person name="Hesse C.N."/>
            <person name="Kosti I."/>
            <person name="LaButti K."/>
            <person name="Lindquist E.A."/>
            <person name="Lucas S."/>
            <person name="Salamov A.A."/>
            <person name="Bradshaw R.E."/>
            <person name="Ciuffetti L."/>
            <person name="Hamelin R.C."/>
            <person name="Kema G.H.J."/>
            <person name="Lawrence C."/>
            <person name="Scott J.A."/>
            <person name="Spatafora J.W."/>
            <person name="Turgeon B.G."/>
            <person name="de Wit P.J.G.M."/>
            <person name="Zhong S."/>
            <person name="Goodwin S.B."/>
            <person name="Grigoriev I.V."/>
        </authorList>
    </citation>
    <scope>NUCLEOTIDE SEQUENCE [LARGE SCALE GENOMIC DNA]</scope>
    <source>
        <strain evidence="1 2">SO2202</strain>
    </source>
</reference>
<proteinExistence type="predicted"/>
<gene>
    <name evidence="1" type="ORF">SEPMUDRAFT_116070</name>
</gene>
<dbReference type="Proteomes" id="UP000016931">
    <property type="component" value="Unassembled WGS sequence"/>
</dbReference>
<organism evidence="1 2">
    <name type="scientific">Sphaerulina musiva (strain SO2202)</name>
    <name type="common">Poplar stem canker fungus</name>
    <name type="synonym">Septoria musiva</name>
    <dbReference type="NCBI Taxonomy" id="692275"/>
    <lineage>
        <taxon>Eukaryota</taxon>
        <taxon>Fungi</taxon>
        <taxon>Dikarya</taxon>
        <taxon>Ascomycota</taxon>
        <taxon>Pezizomycotina</taxon>
        <taxon>Dothideomycetes</taxon>
        <taxon>Dothideomycetidae</taxon>
        <taxon>Mycosphaerellales</taxon>
        <taxon>Mycosphaerellaceae</taxon>
        <taxon>Sphaerulina</taxon>
    </lineage>
</organism>
<keyword evidence="2" id="KW-1185">Reference proteome</keyword>
<dbReference type="OrthoDB" id="3637796at2759"/>